<dbReference type="Proteomes" id="UP001163321">
    <property type="component" value="Chromosome 5"/>
</dbReference>
<proteinExistence type="predicted"/>
<gene>
    <name evidence="1" type="ORF">PsorP6_009764</name>
</gene>
<evidence type="ECO:0000313" key="2">
    <source>
        <dbReference type="Proteomes" id="UP001163321"/>
    </source>
</evidence>
<keyword evidence="2" id="KW-1185">Reference proteome</keyword>
<reference evidence="1 2" key="1">
    <citation type="journal article" date="2022" name="bioRxiv">
        <title>The genome of the oomycete Peronosclerospora sorghi, a cosmopolitan pathogen of maize and sorghum, is inflated with dispersed pseudogenes.</title>
        <authorList>
            <person name="Fletcher K."/>
            <person name="Martin F."/>
            <person name="Isakeit T."/>
            <person name="Cavanaugh K."/>
            <person name="Magill C."/>
            <person name="Michelmore R."/>
        </authorList>
    </citation>
    <scope>NUCLEOTIDE SEQUENCE [LARGE SCALE GENOMIC DNA]</scope>
    <source>
        <strain evidence="1">P6</strain>
    </source>
</reference>
<sequence>MDPAASGSIDPTVFAALPLEIQEEVLAQNTLTSVSIPPSVPGDAADVRTDAWSCHVCTFLNHFQLIECEMCGTFCLPPERDRATKFETAPDLGFLNATVGQTLRRLGGSSTSSFTTESHARDSLRDEAAAPPRFQFISWKRQRSSSTSALAEAAGPSVRAIHELTALQQALKQKVVAGHDAFEASLERLWRVVHAHDAEDHVFEKARVNWVAMGFQNANPETDFRGGGVLALKCLVYAFETHPIEMRAIQQAQAPASLDPHQPPKRWYPVCVAGINLTCLLAGLLQLGDSHFLATKQVFWPLFEDPAAFYELFFYAFLKMDAIWHRLNATYMEFGVVLKVTQKSVMFMLDQAPGTLMDLREARDQAFLDRFIVSLSAQSLAEWENGECPDPDHALEAEDALVLAKTRSTTPPATALTKGDALYPLH</sequence>
<dbReference type="EMBL" id="CM047584">
    <property type="protein sequence ID" value="KAI9911440.1"/>
    <property type="molecule type" value="Genomic_DNA"/>
</dbReference>
<organism evidence="1 2">
    <name type="scientific">Peronosclerospora sorghi</name>
    <dbReference type="NCBI Taxonomy" id="230839"/>
    <lineage>
        <taxon>Eukaryota</taxon>
        <taxon>Sar</taxon>
        <taxon>Stramenopiles</taxon>
        <taxon>Oomycota</taxon>
        <taxon>Peronosporomycetes</taxon>
        <taxon>Peronosporales</taxon>
        <taxon>Peronosporaceae</taxon>
        <taxon>Peronosclerospora</taxon>
    </lineage>
</organism>
<protein>
    <submittedName>
        <fullName evidence="1">Uncharacterized protein</fullName>
    </submittedName>
</protein>
<name>A0ACC0VXZ5_9STRA</name>
<accession>A0ACC0VXZ5</accession>
<evidence type="ECO:0000313" key="1">
    <source>
        <dbReference type="EMBL" id="KAI9911440.1"/>
    </source>
</evidence>
<comment type="caution">
    <text evidence="1">The sequence shown here is derived from an EMBL/GenBank/DDBJ whole genome shotgun (WGS) entry which is preliminary data.</text>
</comment>